<dbReference type="SUPFAM" id="SSF52540">
    <property type="entry name" value="P-loop containing nucleoside triphosphate hydrolases"/>
    <property type="match status" value="1"/>
</dbReference>
<dbReference type="Gene3D" id="3.40.50.300">
    <property type="entry name" value="P-loop containing nucleotide triphosphate hydrolases"/>
    <property type="match status" value="1"/>
</dbReference>
<dbReference type="InterPro" id="IPR027417">
    <property type="entry name" value="P-loop_NTPase"/>
</dbReference>
<keyword evidence="2 5" id="KW-0808">Transferase</keyword>
<dbReference type="OrthoDB" id="205623at2759"/>
<dbReference type="VEuPathDB" id="VectorBase:LOC119174320"/>
<evidence type="ECO:0000313" key="5">
    <source>
        <dbReference type="EMBL" id="NIE43053.1"/>
    </source>
</evidence>
<evidence type="ECO:0000259" key="4">
    <source>
        <dbReference type="Pfam" id="PF00685"/>
    </source>
</evidence>
<name>A0A6G4ZYI0_RHIMP</name>
<proteinExistence type="inferred from homology"/>
<reference evidence="5" key="1">
    <citation type="submission" date="2020-03" db="EMBL/GenBank/DDBJ databases">
        <title>A transcriptome and proteome of the tick Rhipicephalus microplus shaped by the genetic composition of its hosts and developmental stage.</title>
        <authorList>
            <person name="Garcia G.R."/>
            <person name="Ribeiro J.M.C."/>
            <person name="Maruyama S.R."/>
            <person name="Gardinasse L.G."/>
            <person name="Nelson K."/>
            <person name="Ferreira B.R."/>
            <person name="Andrade T.G."/>
            <person name="Santos I.K.F.M."/>
        </authorList>
    </citation>
    <scope>NUCLEOTIDE SEQUENCE</scope>
    <source>
        <strain evidence="5">NSGR</strain>
        <tissue evidence="5">Salivary glands</tissue>
    </source>
</reference>
<comment type="similarity">
    <text evidence="1">Belongs to the sulfotransferase 1 family.</text>
</comment>
<evidence type="ECO:0000256" key="3">
    <source>
        <dbReference type="SAM" id="SignalP"/>
    </source>
</evidence>
<dbReference type="InterPro" id="IPR000863">
    <property type="entry name" value="Sulfotransferase_dom"/>
</dbReference>
<feature type="signal peptide" evidence="3">
    <location>
        <begin position="1"/>
        <end position="16"/>
    </location>
</feature>
<evidence type="ECO:0000256" key="2">
    <source>
        <dbReference type="ARBA" id="ARBA00022679"/>
    </source>
</evidence>
<dbReference type="AlphaFoldDB" id="A0A6G4ZYI0"/>
<dbReference type="PANTHER" id="PTHR11783">
    <property type="entry name" value="SULFOTRANSFERASE SULT"/>
    <property type="match status" value="1"/>
</dbReference>
<accession>A0A6G4ZYI0</accession>
<feature type="domain" description="Sulfotransferase" evidence="4">
    <location>
        <begin position="6"/>
        <end position="164"/>
    </location>
</feature>
<keyword evidence="3" id="KW-0732">Signal</keyword>
<organism evidence="5">
    <name type="scientific">Rhipicephalus microplus</name>
    <name type="common">Cattle tick</name>
    <name type="synonym">Boophilus microplus</name>
    <dbReference type="NCBI Taxonomy" id="6941"/>
    <lineage>
        <taxon>Eukaryota</taxon>
        <taxon>Metazoa</taxon>
        <taxon>Ecdysozoa</taxon>
        <taxon>Arthropoda</taxon>
        <taxon>Chelicerata</taxon>
        <taxon>Arachnida</taxon>
        <taxon>Acari</taxon>
        <taxon>Parasitiformes</taxon>
        <taxon>Ixodida</taxon>
        <taxon>Ixodoidea</taxon>
        <taxon>Ixodidae</taxon>
        <taxon>Rhipicephalinae</taxon>
        <taxon>Rhipicephalus</taxon>
        <taxon>Boophilus</taxon>
    </lineage>
</organism>
<protein>
    <submittedName>
        <fullName evidence="5">Putative sulfotransferase</fullName>
    </submittedName>
</protein>
<evidence type="ECO:0000256" key="1">
    <source>
        <dbReference type="ARBA" id="ARBA00005771"/>
    </source>
</evidence>
<dbReference type="EMBL" id="GIKN01000780">
    <property type="protein sequence ID" value="NIE43053.1"/>
    <property type="molecule type" value="Transcribed_RNA"/>
</dbReference>
<dbReference type="GO" id="GO:0008146">
    <property type="term" value="F:sulfotransferase activity"/>
    <property type="evidence" value="ECO:0007669"/>
    <property type="project" value="InterPro"/>
</dbReference>
<sequence>MFLLTSFCAFFLSGKAFYGDYFDHVLPWYEHRHQPNILFITYEQLQADTKGMVLKIAHFLGPEHAATCRDDTVVQKILRNCSMESMRAILKENVSARSKKIAEKVSEKYLQRLDTTEKASEGNAEMHEGGQFVRKGLVGEWKEYFTHEQIARTKKWITERTQGSDVMSLWDDLRLP</sequence>
<feature type="chain" id="PRO_5026221673" evidence="3">
    <location>
        <begin position="17"/>
        <end position="176"/>
    </location>
</feature>
<dbReference type="Pfam" id="PF00685">
    <property type="entry name" value="Sulfotransfer_1"/>
    <property type="match status" value="1"/>
</dbReference>